<dbReference type="Proteomes" id="UP000285860">
    <property type="component" value="Unassembled WGS sequence"/>
</dbReference>
<evidence type="ECO:0000313" key="6">
    <source>
        <dbReference type="Proteomes" id="UP000285084"/>
    </source>
</evidence>
<dbReference type="VEuPathDB" id="FungiDB:FOXG_00954"/>
<gene>
    <name evidence="5" type="ORF">BFJ68_g18121</name>
    <name evidence="4" type="ORF">BFJ69_g17789</name>
</gene>
<name>A0A420M788_FUSOX</name>
<protein>
    <recommendedName>
        <fullName evidence="3">ATPase F1/V1/A1 complex alpha/beta subunit N-terminal domain-containing protein</fullName>
    </recommendedName>
</protein>
<comment type="caution">
    <text evidence="4">The sequence shown here is derived from an EMBL/GenBank/DDBJ whole genome shotgun (WGS) entry which is preliminary data.</text>
</comment>
<dbReference type="Pfam" id="PF02874">
    <property type="entry name" value="ATP-synt_ab_N"/>
    <property type="match status" value="1"/>
</dbReference>
<dbReference type="AlphaFoldDB" id="A0A420M788"/>
<dbReference type="GO" id="GO:0046034">
    <property type="term" value="P:ATP metabolic process"/>
    <property type="evidence" value="ECO:0007669"/>
    <property type="project" value="InterPro"/>
</dbReference>
<feature type="domain" description="ATPase F1/V1/A1 complex alpha/beta subunit N-terminal" evidence="3">
    <location>
        <begin position="24"/>
        <end position="63"/>
    </location>
</feature>
<dbReference type="EMBL" id="MRCY01001057">
    <property type="protein sequence ID" value="RKK75217.1"/>
    <property type="molecule type" value="Genomic_DNA"/>
</dbReference>
<dbReference type="InterPro" id="IPR004100">
    <property type="entry name" value="ATPase_F1/V1/A1_a/bsu_N"/>
</dbReference>
<reference evidence="6 7" key="1">
    <citation type="journal article" date="2018" name="Sci. Rep.">
        <title>Characterisation of pathogen-specific regions and novel effector candidates in Fusarium oxysporum f. sp. cepae.</title>
        <authorList>
            <person name="Armitage A.D."/>
            <person name="Taylor A."/>
            <person name="Sobczyk M.K."/>
            <person name="Baxter L."/>
            <person name="Greenfield B.P."/>
            <person name="Bates H.J."/>
            <person name="Wilson F."/>
            <person name="Jackson A.C."/>
            <person name="Ott S."/>
            <person name="Harrison R.J."/>
            <person name="Clarkson J.P."/>
        </authorList>
    </citation>
    <scope>NUCLEOTIDE SEQUENCE [LARGE SCALE GENOMIC DNA]</scope>
    <source>
        <strain evidence="4 6">Fo_A13</strain>
        <strain evidence="5 7">Fo_A28</strain>
    </source>
</reference>
<organism evidence="4 6">
    <name type="scientific">Fusarium oxysporum</name>
    <name type="common">Fusarium vascular wilt</name>
    <dbReference type="NCBI Taxonomy" id="5507"/>
    <lineage>
        <taxon>Eukaryota</taxon>
        <taxon>Fungi</taxon>
        <taxon>Dikarya</taxon>
        <taxon>Ascomycota</taxon>
        <taxon>Pezizomycotina</taxon>
        <taxon>Sordariomycetes</taxon>
        <taxon>Hypocreomycetidae</taxon>
        <taxon>Hypocreales</taxon>
        <taxon>Nectriaceae</taxon>
        <taxon>Fusarium</taxon>
        <taxon>Fusarium oxysporum species complex</taxon>
    </lineage>
</organism>
<accession>A0A420M788</accession>
<dbReference type="GO" id="GO:0046961">
    <property type="term" value="F:proton-transporting ATPase activity, rotational mechanism"/>
    <property type="evidence" value="ECO:0007669"/>
    <property type="project" value="TreeGrafter"/>
</dbReference>
<dbReference type="VEuPathDB" id="FungiDB:FOMG_01726"/>
<evidence type="ECO:0000259" key="3">
    <source>
        <dbReference type="Pfam" id="PF02874"/>
    </source>
</evidence>
<dbReference type="CDD" id="cd18118">
    <property type="entry name" value="ATP-synt_V_A-type_beta_N"/>
    <property type="match status" value="1"/>
</dbReference>
<evidence type="ECO:0000256" key="1">
    <source>
        <dbReference type="ARBA" id="ARBA00022448"/>
    </source>
</evidence>
<evidence type="ECO:0000313" key="5">
    <source>
        <dbReference type="EMBL" id="RKK75217.1"/>
    </source>
</evidence>
<dbReference type="GO" id="GO:0007035">
    <property type="term" value="P:vacuolar acidification"/>
    <property type="evidence" value="ECO:0007669"/>
    <property type="project" value="TreeGrafter"/>
</dbReference>
<dbReference type="InterPro" id="IPR022879">
    <property type="entry name" value="V-ATPase_su_B/beta"/>
</dbReference>
<dbReference type="PANTHER" id="PTHR43389">
    <property type="entry name" value="V-TYPE PROTON ATPASE SUBUNIT B"/>
    <property type="match status" value="1"/>
</dbReference>
<sequence>MGDPRESSSYSVIPRIRYNTVGGVNGPLVILENVKFPRYNEIVTLTLPDGTKRSGQVLEARGSCGY</sequence>
<dbReference type="VEuPathDB" id="FungiDB:FOC4_g10014504"/>
<evidence type="ECO:0000313" key="4">
    <source>
        <dbReference type="EMBL" id="RKK54182.1"/>
    </source>
</evidence>
<keyword evidence="2" id="KW-0406">Ion transport</keyword>
<proteinExistence type="predicted"/>
<dbReference type="VEuPathDB" id="FungiDB:FOIG_01508"/>
<dbReference type="VEuPathDB" id="FungiDB:FOC1_g10016262"/>
<dbReference type="VEuPathDB" id="FungiDB:FOZG_01715"/>
<dbReference type="Proteomes" id="UP000285084">
    <property type="component" value="Unassembled WGS sequence"/>
</dbReference>
<dbReference type="EMBL" id="MRCX01001065">
    <property type="protein sequence ID" value="RKK54182.1"/>
    <property type="molecule type" value="Genomic_DNA"/>
</dbReference>
<dbReference type="VEuPathDB" id="FungiDB:HZS61_011106"/>
<dbReference type="PANTHER" id="PTHR43389:SF4">
    <property type="entry name" value="V-TYPE PROTON ATPASE SUBUNIT B"/>
    <property type="match status" value="1"/>
</dbReference>
<keyword evidence="1" id="KW-0813">Transport</keyword>
<evidence type="ECO:0000313" key="7">
    <source>
        <dbReference type="Proteomes" id="UP000285860"/>
    </source>
</evidence>
<evidence type="ECO:0000256" key="2">
    <source>
        <dbReference type="ARBA" id="ARBA00023065"/>
    </source>
</evidence>